<keyword evidence="8 15" id="KW-0028">Amino-acid biosynthesis</keyword>
<feature type="domain" description="ATP phosphoribosyltransferase catalytic" evidence="16">
    <location>
        <begin position="47"/>
        <end position="196"/>
    </location>
</feature>
<evidence type="ECO:0000256" key="7">
    <source>
        <dbReference type="ARBA" id="ARBA00022490"/>
    </source>
</evidence>
<comment type="similarity">
    <text evidence="4 15">Belongs to the ATP phosphoribosyltransferase family. Short subfamily.</text>
</comment>
<gene>
    <name evidence="15" type="primary">hisG</name>
    <name evidence="17" type="ORF">BCM31_02580</name>
</gene>
<name>A0A2N3PJ12_9HELI</name>
<evidence type="ECO:0000256" key="13">
    <source>
        <dbReference type="ARBA" id="ARBA00023102"/>
    </source>
</evidence>
<dbReference type="CDD" id="cd13595">
    <property type="entry name" value="PBP2_HisGs"/>
    <property type="match status" value="1"/>
</dbReference>
<dbReference type="EC" id="2.4.2.17" evidence="6 15"/>
<evidence type="ECO:0000256" key="4">
    <source>
        <dbReference type="ARBA" id="ARBA00009489"/>
    </source>
</evidence>
<dbReference type="EMBL" id="MBPK01000040">
    <property type="protein sequence ID" value="PKT80864.1"/>
    <property type="molecule type" value="Genomic_DNA"/>
</dbReference>
<dbReference type="SUPFAM" id="SSF53850">
    <property type="entry name" value="Periplasmic binding protein-like II"/>
    <property type="match status" value="1"/>
</dbReference>
<dbReference type="OrthoDB" id="9801867at2"/>
<comment type="function">
    <text evidence="14 15">Catalyzes the condensation of ATP and 5-phosphoribose 1-diphosphate to form N'-(5'-phosphoribosyl)-ATP (PR-ATP). Has a crucial role in the pathway because the rate of histidine biosynthesis seems to be controlled primarily by regulation of HisG enzymatic activity.</text>
</comment>
<dbReference type="AlphaFoldDB" id="A0A2N3PJ12"/>
<dbReference type="HAMAP" id="MF_01018">
    <property type="entry name" value="HisG_Short"/>
    <property type="match status" value="1"/>
</dbReference>
<dbReference type="GO" id="GO:0003879">
    <property type="term" value="F:ATP phosphoribosyltransferase activity"/>
    <property type="evidence" value="ECO:0007669"/>
    <property type="project" value="UniProtKB-UniRule"/>
</dbReference>
<comment type="catalytic activity">
    <reaction evidence="1 15">
        <text>1-(5-phospho-beta-D-ribosyl)-ATP + diphosphate = 5-phospho-alpha-D-ribose 1-diphosphate + ATP</text>
        <dbReference type="Rhea" id="RHEA:18473"/>
        <dbReference type="ChEBI" id="CHEBI:30616"/>
        <dbReference type="ChEBI" id="CHEBI:33019"/>
        <dbReference type="ChEBI" id="CHEBI:58017"/>
        <dbReference type="ChEBI" id="CHEBI:73183"/>
        <dbReference type="EC" id="2.4.2.17"/>
    </reaction>
</comment>
<dbReference type="GO" id="GO:0005737">
    <property type="term" value="C:cytoplasm"/>
    <property type="evidence" value="ECO:0007669"/>
    <property type="project" value="UniProtKB-SubCell"/>
</dbReference>
<comment type="subcellular location">
    <subcellularLocation>
        <location evidence="2 15">Cytoplasm</location>
    </subcellularLocation>
</comment>
<dbReference type="NCBIfam" id="TIGR00070">
    <property type="entry name" value="hisG"/>
    <property type="match status" value="1"/>
</dbReference>
<keyword evidence="7 15" id="KW-0963">Cytoplasm</keyword>
<evidence type="ECO:0000256" key="9">
    <source>
        <dbReference type="ARBA" id="ARBA00022676"/>
    </source>
</evidence>
<dbReference type="InterPro" id="IPR001348">
    <property type="entry name" value="ATP_PRibTrfase_HisG"/>
</dbReference>
<keyword evidence="13 15" id="KW-0368">Histidine biosynthesis</keyword>
<dbReference type="Pfam" id="PF01634">
    <property type="entry name" value="HisG"/>
    <property type="match status" value="1"/>
</dbReference>
<dbReference type="InterPro" id="IPR013820">
    <property type="entry name" value="ATP_PRibTrfase_cat"/>
</dbReference>
<keyword evidence="10 15" id="KW-0808">Transferase</keyword>
<dbReference type="UniPathway" id="UPA00031">
    <property type="reaction ID" value="UER00006"/>
</dbReference>
<sequence>MIRVALPKGRNADKTLEIFEHFLKTPLHFEDRKLILQKDNFSFMLVRNQDVPAYVERGVADIGVVGLDVLEEQKSPLVRLLDLGFGKCRVCIGSPNSYAFSFANPNLRIATKMTNITKAFFAKKAMSVEIIKLYGSIELAPLVGMADVIVDLVETGDTMRQNNLKIDYTIMDISAYLVANPNSFYRQKQRILEIQNYFKNALNL</sequence>
<dbReference type="InterPro" id="IPR018198">
    <property type="entry name" value="ATP_PRibTrfase_CS"/>
</dbReference>
<proteinExistence type="inferred from homology"/>
<keyword evidence="18" id="KW-1185">Reference proteome</keyword>
<dbReference type="PANTHER" id="PTHR21403:SF8">
    <property type="entry name" value="ATP PHOSPHORIBOSYLTRANSFERASE"/>
    <property type="match status" value="1"/>
</dbReference>
<reference evidence="17 18" key="1">
    <citation type="submission" date="2016-07" db="EMBL/GenBank/DDBJ databases">
        <title>Detection of Helicobacter winghamensis from caecal content of red fox (Vulpes vulpes).</title>
        <authorList>
            <person name="Zanoni R.G."/>
            <person name="Florio D."/>
            <person name="Caffara M."/>
            <person name="Renzi M."/>
            <person name="Parisi A."/>
            <person name="Pasquali F."/>
            <person name="Manfreda G."/>
        </authorList>
    </citation>
    <scope>NUCLEOTIDE SEQUENCE [LARGE SCALE GENOMIC DNA]</scope>
    <source>
        <strain evidence="17 18">295_13</strain>
    </source>
</reference>
<evidence type="ECO:0000256" key="3">
    <source>
        <dbReference type="ARBA" id="ARBA00004667"/>
    </source>
</evidence>
<protein>
    <recommendedName>
        <fullName evidence="6 15">ATP phosphoribosyltransferase</fullName>
        <shortName evidence="15">ATP-PRT</shortName>
        <shortName evidence="15">ATP-PRTase</shortName>
        <ecNumber evidence="6 15">2.4.2.17</ecNumber>
    </recommendedName>
</protein>
<comment type="domain">
    <text evidence="15">Lacks the C-terminal regulatory region which is replaced by HisZ.</text>
</comment>
<evidence type="ECO:0000256" key="1">
    <source>
        <dbReference type="ARBA" id="ARBA00000915"/>
    </source>
</evidence>
<evidence type="ECO:0000256" key="15">
    <source>
        <dbReference type="HAMAP-Rule" id="MF_01018"/>
    </source>
</evidence>
<evidence type="ECO:0000256" key="8">
    <source>
        <dbReference type="ARBA" id="ARBA00022605"/>
    </source>
</evidence>
<evidence type="ECO:0000256" key="5">
    <source>
        <dbReference type="ARBA" id="ARBA00011496"/>
    </source>
</evidence>
<keyword evidence="12 15" id="KW-0067">ATP-binding</keyword>
<accession>A0A2N3PJ12</accession>
<dbReference type="PANTHER" id="PTHR21403">
    <property type="entry name" value="ATP PHOSPHORIBOSYLTRANSFERASE ATP-PRTASE"/>
    <property type="match status" value="1"/>
</dbReference>
<dbReference type="PROSITE" id="PS01316">
    <property type="entry name" value="ATP_P_PHORIBOSYLTR"/>
    <property type="match status" value="1"/>
</dbReference>
<evidence type="ECO:0000256" key="10">
    <source>
        <dbReference type="ARBA" id="ARBA00022679"/>
    </source>
</evidence>
<dbReference type="RefSeq" id="WP_101313164.1">
    <property type="nucleotide sequence ID" value="NZ_CALJBS010000061.1"/>
</dbReference>
<comment type="subunit">
    <text evidence="5 15">Heteromultimer composed of HisG and HisZ subunits.</text>
</comment>
<evidence type="ECO:0000256" key="6">
    <source>
        <dbReference type="ARBA" id="ARBA00011946"/>
    </source>
</evidence>
<evidence type="ECO:0000313" key="17">
    <source>
        <dbReference type="EMBL" id="PKT80864.1"/>
    </source>
</evidence>
<dbReference type="STRING" id="556267.HWAG_00106"/>
<evidence type="ECO:0000256" key="2">
    <source>
        <dbReference type="ARBA" id="ARBA00004496"/>
    </source>
</evidence>
<comment type="pathway">
    <text evidence="3 15">Amino-acid biosynthesis; L-histidine biosynthesis; L-histidine from 5-phospho-alpha-D-ribose 1-diphosphate: step 1/9.</text>
</comment>
<dbReference type="InterPro" id="IPR024893">
    <property type="entry name" value="ATP_PRibTrfase_HisG_short"/>
</dbReference>
<evidence type="ECO:0000256" key="11">
    <source>
        <dbReference type="ARBA" id="ARBA00022741"/>
    </source>
</evidence>
<dbReference type="Proteomes" id="UP000233350">
    <property type="component" value="Unassembled WGS sequence"/>
</dbReference>
<keyword evidence="11 15" id="KW-0547">Nucleotide-binding</keyword>
<dbReference type="GO" id="GO:0000105">
    <property type="term" value="P:L-histidine biosynthetic process"/>
    <property type="evidence" value="ECO:0007669"/>
    <property type="project" value="UniProtKB-UniRule"/>
</dbReference>
<evidence type="ECO:0000256" key="12">
    <source>
        <dbReference type="ARBA" id="ARBA00022840"/>
    </source>
</evidence>
<comment type="caution">
    <text evidence="17">The sequence shown here is derived from an EMBL/GenBank/DDBJ whole genome shotgun (WGS) entry which is preliminary data.</text>
</comment>
<keyword evidence="9 15" id="KW-0328">Glycosyltransferase</keyword>
<dbReference type="Gene3D" id="3.40.190.10">
    <property type="entry name" value="Periplasmic binding protein-like II"/>
    <property type="match status" value="2"/>
</dbReference>
<evidence type="ECO:0000313" key="18">
    <source>
        <dbReference type="Proteomes" id="UP000233350"/>
    </source>
</evidence>
<organism evidence="17 18">
    <name type="scientific">Helicobacter winghamensis</name>
    <dbReference type="NCBI Taxonomy" id="157268"/>
    <lineage>
        <taxon>Bacteria</taxon>
        <taxon>Pseudomonadati</taxon>
        <taxon>Campylobacterota</taxon>
        <taxon>Epsilonproteobacteria</taxon>
        <taxon>Campylobacterales</taxon>
        <taxon>Helicobacteraceae</taxon>
        <taxon>Helicobacter</taxon>
    </lineage>
</organism>
<evidence type="ECO:0000259" key="16">
    <source>
        <dbReference type="Pfam" id="PF01634"/>
    </source>
</evidence>
<evidence type="ECO:0000256" key="14">
    <source>
        <dbReference type="ARBA" id="ARBA00024861"/>
    </source>
</evidence>
<dbReference type="GeneID" id="78824707"/>
<dbReference type="GO" id="GO:0005524">
    <property type="term" value="F:ATP binding"/>
    <property type="evidence" value="ECO:0007669"/>
    <property type="project" value="UniProtKB-KW"/>
</dbReference>